<dbReference type="CDD" id="cd00200">
    <property type="entry name" value="WD40"/>
    <property type="match status" value="1"/>
</dbReference>
<feature type="compositionally biased region" description="Basic and acidic residues" evidence="20">
    <location>
        <begin position="1"/>
        <end position="23"/>
    </location>
</feature>
<evidence type="ECO:0000256" key="3">
    <source>
        <dbReference type="ARBA" id="ARBA00022481"/>
    </source>
</evidence>
<evidence type="ECO:0000256" key="13">
    <source>
        <dbReference type="ARBA" id="ARBA00023274"/>
    </source>
</evidence>
<comment type="similarity">
    <text evidence="2">Belongs to the WD repeat RRP9 family.</text>
</comment>
<dbReference type="SMART" id="SM00320">
    <property type="entry name" value="WD40"/>
    <property type="match status" value="6"/>
</dbReference>
<evidence type="ECO:0000256" key="14">
    <source>
        <dbReference type="ARBA" id="ARBA00055322"/>
    </source>
</evidence>
<comment type="subcellular location">
    <subcellularLocation>
        <location evidence="1">Nucleus</location>
        <location evidence="1">Nucleolus</location>
    </subcellularLocation>
</comment>
<evidence type="ECO:0000256" key="6">
    <source>
        <dbReference type="ARBA" id="ARBA00022553"/>
    </source>
</evidence>
<evidence type="ECO:0000313" key="21">
    <source>
        <dbReference type="EMBL" id="KAJ9601402.1"/>
    </source>
</evidence>
<evidence type="ECO:0000256" key="16">
    <source>
        <dbReference type="ARBA" id="ARBA00074377"/>
    </source>
</evidence>
<keyword evidence="9" id="KW-0832">Ubl conjugation</keyword>
<evidence type="ECO:0000256" key="9">
    <source>
        <dbReference type="ARBA" id="ARBA00022843"/>
    </source>
</evidence>
<gene>
    <name evidence="21" type="ORF">L9F63_000426</name>
</gene>
<feature type="compositionally biased region" description="Basic and acidic residues" evidence="20">
    <location>
        <begin position="44"/>
        <end position="54"/>
    </location>
</feature>
<keyword evidence="10" id="KW-0694">RNA-binding</keyword>
<keyword evidence="5" id="KW-0698">rRNA processing</keyword>
<dbReference type="SUPFAM" id="SSF50978">
    <property type="entry name" value="WD40 repeat-like"/>
    <property type="match status" value="1"/>
</dbReference>
<evidence type="ECO:0000256" key="10">
    <source>
        <dbReference type="ARBA" id="ARBA00022884"/>
    </source>
</evidence>
<feature type="repeat" description="WD" evidence="19">
    <location>
        <begin position="251"/>
        <end position="292"/>
    </location>
</feature>
<dbReference type="PANTHER" id="PTHR19865:SF0">
    <property type="entry name" value="U3 SMALL NUCLEOLAR RNA-INTERACTING PROTEIN 2"/>
    <property type="match status" value="1"/>
</dbReference>
<evidence type="ECO:0000256" key="11">
    <source>
        <dbReference type="ARBA" id="ARBA00022990"/>
    </source>
</evidence>
<keyword evidence="6" id="KW-0597">Phosphoprotein</keyword>
<keyword evidence="3" id="KW-0488">Methylation</keyword>
<dbReference type="FunFam" id="2.130.10.10:FF:000143">
    <property type="entry name" value="U3 small nucleolar RNA-interacting protein 2 isoform X2"/>
    <property type="match status" value="1"/>
</dbReference>
<dbReference type="GO" id="GO:0032040">
    <property type="term" value="C:small-subunit processome"/>
    <property type="evidence" value="ECO:0007669"/>
    <property type="project" value="TreeGrafter"/>
</dbReference>
<dbReference type="Gene3D" id="2.130.10.10">
    <property type="entry name" value="YVTN repeat-like/Quinoprotein amine dehydrogenase"/>
    <property type="match status" value="1"/>
</dbReference>
<dbReference type="PANTHER" id="PTHR19865">
    <property type="entry name" value="U3 SMALL NUCLEOLAR RNA INTERACTING PROTEIN 2"/>
    <property type="match status" value="1"/>
</dbReference>
<keyword evidence="12" id="KW-0539">Nucleus</keyword>
<dbReference type="InterPro" id="IPR020472">
    <property type="entry name" value="WD40_PAC1"/>
</dbReference>
<proteinExistence type="inferred from homology"/>
<dbReference type="InterPro" id="IPR039241">
    <property type="entry name" value="Rrp9-like"/>
</dbReference>
<reference evidence="21" key="1">
    <citation type="journal article" date="2023" name="IScience">
        <title>Live-bearing cockroach genome reveals convergent evolutionary mechanisms linked to viviparity in insects and beyond.</title>
        <authorList>
            <person name="Fouks B."/>
            <person name="Harrison M.C."/>
            <person name="Mikhailova A.A."/>
            <person name="Marchal E."/>
            <person name="English S."/>
            <person name="Carruthers M."/>
            <person name="Jennings E.C."/>
            <person name="Chiamaka E.L."/>
            <person name="Frigard R.A."/>
            <person name="Pippel M."/>
            <person name="Attardo G.M."/>
            <person name="Benoit J.B."/>
            <person name="Bornberg-Bauer E."/>
            <person name="Tobe S.S."/>
        </authorList>
    </citation>
    <scope>NUCLEOTIDE SEQUENCE</scope>
    <source>
        <strain evidence="21">Stay&amp;Tobe</strain>
    </source>
</reference>
<evidence type="ECO:0000256" key="18">
    <source>
        <dbReference type="ARBA" id="ARBA00077445"/>
    </source>
</evidence>
<organism evidence="21 22">
    <name type="scientific">Diploptera punctata</name>
    <name type="common">Pacific beetle cockroach</name>
    <dbReference type="NCBI Taxonomy" id="6984"/>
    <lineage>
        <taxon>Eukaryota</taxon>
        <taxon>Metazoa</taxon>
        <taxon>Ecdysozoa</taxon>
        <taxon>Arthropoda</taxon>
        <taxon>Hexapoda</taxon>
        <taxon>Insecta</taxon>
        <taxon>Pterygota</taxon>
        <taxon>Neoptera</taxon>
        <taxon>Polyneoptera</taxon>
        <taxon>Dictyoptera</taxon>
        <taxon>Blattodea</taxon>
        <taxon>Blaberoidea</taxon>
        <taxon>Blaberidae</taxon>
        <taxon>Diplopterinae</taxon>
        <taxon>Diploptera</taxon>
    </lineage>
</organism>
<keyword evidence="7 19" id="KW-0853">WD repeat</keyword>
<feature type="repeat" description="WD" evidence="19">
    <location>
        <begin position="384"/>
        <end position="416"/>
    </location>
</feature>
<evidence type="ECO:0000256" key="15">
    <source>
        <dbReference type="ARBA" id="ARBA00065513"/>
    </source>
</evidence>
<evidence type="ECO:0000256" key="2">
    <source>
        <dbReference type="ARBA" id="ARBA00006777"/>
    </source>
</evidence>
<dbReference type="GO" id="GO:0034511">
    <property type="term" value="F:U3 snoRNA binding"/>
    <property type="evidence" value="ECO:0007669"/>
    <property type="project" value="InterPro"/>
</dbReference>
<evidence type="ECO:0000256" key="1">
    <source>
        <dbReference type="ARBA" id="ARBA00004604"/>
    </source>
</evidence>
<dbReference type="PROSITE" id="PS50082">
    <property type="entry name" value="WD_REPEATS_2"/>
    <property type="match status" value="4"/>
</dbReference>
<dbReference type="InterPro" id="IPR036322">
    <property type="entry name" value="WD40_repeat_dom_sf"/>
</dbReference>
<feature type="repeat" description="WD" evidence="19">
    <location>
        <begin position="209"/>
        <end position="250"/>
    </location>
</feature>
<keyword evidence="22" id="KW-1185">Reference proteome</keyword>
<evidence type="ECO:0000256" key="8">
    <source>
        <dbReference type="ARBA" id="ARBA00022737"/>
    </source>
</evidence>
<comment type="caution">
    <text evidence="21">The sequence shown here is derived from an EMBL/GenBank/DDBJ whole genome shotgun (WGS) entry which is preliminary data.</text>
</comment>
<dbReference type="Proteomes" id="UP001233999">
    <property type="component" value="Unassembled WGS sequence"/>
</dbReference>
<keyword evidence="11" id="KW-0007">Acetylation</keyword>
<dbReference type="AlphaFoldDB" id="A0AAD8ALP0"/>
<feature type="region of interest" description="Disordered" evidence="20">
    <location>
        <begin position="1"/>
        <end position="59"/>
    </location>
</feature>
<comment type="subunit">
    <text evidence="15">Interacts specifically with the U3 small nucleolar RNA (U3 snoRNA). Binds a sub-fragment of the U3 snoRNA surrounding the B/C motif (3UBC). This association with the U3BC RNA is dependent on the binding of a protein called 15.5K to the box B/C motif. The association of the protein with the U3BC RNA was found to be also dependent on a conserved RNA structure that flanks the box B/C motif. Part of the small subunit (SSU) processome, composed of more than 70 proteins and the RNA chaperone small nucleolar RNA (snoRNA) U3.</text>
</comment>
<evidence type="ECO:0000256" key="5">
    <source>
        <dbReference type="ARBA" id="ARBA00022552"/>
    </source>
</evidence>
<evidence type="ECO:0000256" key="12">
    <source>
        <dbReference type="ARBA" id="ARBA00023242"/>
    </source>
</evidence>
<name>A0AAD8ALP0_DIPPU</name>
<dbReference type="PROSITE" id="PS50294">
    <property type="entry name" value="WD_REPEATS_REGION"/>
    <property type="match status" value="3"/>
</dbReference>
<accession>A0AAD8ALP0</accession>
<evidence type="ECO:0000256" key="19">
    <source>
        <dbReference type="PROSITE-ProRule" id="PRU00221"/>
    </source>
</evidence>
<dbReference type="PRINTS" id="PR00320">
    <property type="entry name" value="GPROTEINBRPT"/>
</dbReference>
<feature type="compositionally biased region" description="Basic residues" evidence="20">
    <location>
        <begin position="24"/>
        <end position="43"/>
    </location>
</feature>
<protein>
    <recommendedName>
        <fullName evidence="16">U3 small nucleolar RNA-interacting protein 2</fullName>
    </recommendedName>
    <alternativeName>
        <fullName evidence="18">RRP9 homolog</fullName>
    </alternativeName>
    <alternativeName>
        <fullName evidence="17">U3 small nucleolar ribonucleoprotein-associated 55 kDa protein</fullName>
    </alternativeName>
</protein>
<evidence type="ECO:0000313" key="22">
    <source>
        <dbReference type="Proteomes" id="UP001233999"/>
    </source>
</evidence>
<keyword evidence="8" id="KW-0677">Repeat</keyword>
<comment type="function">
    <text evidence="14">Component of a nucleolar small nuclear ribonucleoprotein particle (snoRNP) thought to participate in the processing and modification of pre-ribosomal RNA (pre-rRNA). Part of the small subunit (SSU) processome, first precursor of the small eukaryotic ribosomal subunit. During the assembly of the SSU processome in the nucleolus, many ribosome biogenesis factors, an RNA chaperone and ribosomal proteins associate with the nascent pre-rRNA and work in concert to generate RNA folding, modifications, rearrangements and cleavage as well as targeted degradation of pre-ribosomal RNA by the RNA exosome.</text>
</comment>
<evidence type="ECO:0000256" key="4">
    <source>
        <dbReference type="ARBA" id="ARBA00022499"/>
    </source>
</evidence>
<evidence type="ECO:0000256" key="20">
    <source>
        <dbReference type="SAM" id="MobiDB-lite"/>
    </source>
</evidence>
<keyword evidence="4" id="KW-1017">Isopeptide bond</keyword>
<feature type="repeat" description="WD" evidence="19">
    <location>
        <begin position="293"/>
        <end position="334"/>
    </location>
</feature>
<keyword evidence="13" id="KW-0687">Ribonucleoprotein</keyword>
<evidence type="ECO:0000256" key="17">
    <source>
        <dbReference type="ARBA" id="ARBA00076054"/>
    </source>
</evidence>
<dbReference type="Pfam" id="PF00400">
    <property type="entry name" value="WD40"/>
    <property type="match status" value="6"/>
</dbReference>
<reference evidence="21" key="2">
    <citation type="submission" date="2023-05" db="EMBL/GenBank/DDBJ databases">
        <authorList>
            <person name="Fouks B."/>
        </authorList>
    </citation>
    <scope>NUCLEOTIDE SEQUENCE</scope>
    <source>
        <strain evidence="21">Stay&amp;Tobe</strain>
        <tissue evidence="21">Testes</tissue>
    </source>
</reference>
<sequence>MSFFIRGKEPKVLKSKDGTSGKHEKNKGKRKKIESNQQRKKKKVTENKRSYKNDEEIDSDLEADVLENNTTSLNEHFESDEDIDETAQDKKIRLAKLYLEEIEREERQRAENDAIDKDVIANRLKEDYLEQTGKLRKTVADSYIGYNSEGVQFLRCKEQKLAITCLAISSDNKFVYSGSKDSVIIKWSLLDRCKIKCIKRKQKGSPDSVKGHVSTVLCLAISSDNKFLASGDENKLIEVWNPDNLEHLHTFKGHNGAVTGLAFRKGTHQLFSASADKSVKIWSLDEMAYVESLFGHQTGITGIDVLSRERAITSGGRDHTVRIWKVVEESQLIYNGHIGSIDSVKLINEEHFLSCSDDGQICIWGTMKKKPLCSISAAHGVSTSNEEPNWISSIATLTNTDLVASGSQDGQIRLWKCENNFRALIPVLTVPAVGFINAMIFTSDGNFLIVGTGQEHRLGRWWKIKEAKNGMLIIPLSKKSSL</sequence>
<dbReference type="InterPro" id="IPR015943">
    <property type="entry name" value="WD40/YVTN_repeat-like_dom_sf"/>
</dbReference>
<evidence type="ECO:0000256" key="7">
    <source>
        <dbReference type="ARBA" id="ARBA00022574"/>
    </source>
</evidence>
<dbReference type="EMBL" id="JASPKZ010000018">
    <property type="protein sequence ID" value="KAJ9601402.1"/>
    <property type="molecule type" value="Genomic_DNA"/>
</dbReference>
<dbReference type="GO" id="GO:0006364">
    <property type="term" value="P:rRNA processing"/>
    <property type="evidence" value="ECO:0007669"/>
    <property type="project" value="UniProtKB-KW"/>
</dbReference>
<dbReference type="InterPro" id="IPR001680">
    <property type="entry name" value="WD40_rpt"/>
</dbReference>